<dbReference type="AlphaFoldDB" id="A0A9K3GIL9"/>
<dbReference type="InterPro" id="IPR015915">
    <property type="entry name" value="Kelch-typ_b-propeller"/>
</dbReference>
<accession>A0A9K3GIL9</accession>
<dbReference type="EMBL" id="BDIP01001874">
    <property type="protein sequence ID" value="GIQ85304.1"/>
    <property type="molecule type" value="Genomic_DNA"/>
</dbReference>
<protein>
    <recommendedName>
        <fullName evidence="3">Kelch-type beta propeller</fullName>
    </recommendedName>
</protein>
<name>A0A9K3GIL9_9EUKA</name>
<organism evidence="1 2">
    <name type="scientific">Kipferlia bialata</name>
    <dbReference type="NCBI Taxonomy" id="797122"/>
    <lineage>
        <taxon>Eukaryota</taxon>
        <taxon>Metamonada</taxon>
        <taxon>Carpediemonas-like organisms</taxon>
        <taxon>Kipferlia</taxon>
    </lineage>
</organism>
<dbReference type="Proteomes" id="UP000265618">
    <property type="component" value="Unassembled WGS sequence"/>
</dbReference>
<dbReference type="SUPFAM" id="SSF117281">
    <property type="entry name" value="Kelch motif"/>
    <property type="match status" value="1"/>
</dbReference>
<evidence type="ECO:0008006" key="3">
    <source>
        <dbReference type="Google" id="ProtNLM"/>
    </source>
</evidence>
<evidence type="ECO:0000313" key="1">
    <source>
        <dbReference type="EMBL" id="GIQ85304.1"/>
    </source>
</evidence>
<dbReference type="Gene3D" id="2.120.10.80">
    <property type="entry name" value="Kelch-type beta propeller"/>
    <property type="match status" value="1"/>
</dbReference>
<reference evidence="1 2" key="1">
    <citation type="journal article" date="2018" name="PLoS ONE">
        <title>The draft genome of Kipferlia bialata reveals reductive genome evolution in fornicate parasites.</title>
        <authorList>
            <person name="Tanifuji G."/>
            <person name="Takabayashi S."/>
            <person name="Kume K."/>
            <person name="Takagi M."/>
            <person name="Nakayama T."/>
            <person name="Kamikawa R."/>
            <person name="Inagaki Y."/>
            <person name="Hashimoto T."/>
        </authorList>
    </citation>
    <scope>NUCLEOTIDE SEQUENCE [LARGE SCALE GENOMIC DNA]</scope>
    <source>
        <strain evidence="1">NY0173</strain>
    </source>
</reference>
<evidence type="ECO:0000313" key="2">
    <source>
        <dbReference type="Proteomes" id="UP000265618"/>
    </source>
</evidence>
<comment type="caution">
    <text evidence="1">The sequence shown here is derived from an EMBL/GenBank/DDBJ whole genome shotgun (WGS) entry which is preliminary data.</text>
</comment>
<gene>
    <name evidence="1" type="ORF">KIPB_006947</name>
</gene>
<proteinExistence type="predicted"/>
<dbReference type="Pfam" id="PF01344">
    <property type="entry name" value="Kelch_1"/>
    <property type="match status" value="1"/>
</dbReference>
<sequence>MLRVYDPVTHAMVLETEQIECPLTKESHPSNSFDTVRLRDKVYVVGGSQELRNQYFVCVWSFDIATRKWAFQGFNSDKPGLVQETVFVYEDNLYVTGTRKSPFRMLMYAYDPEREGGAGGEREDGFAGHWREDTMLGVGGVRRRPVVVDVVLPDSGPES</sequence>
<keyword evidence="2" id="KW-1185">Reference proteome</keyword>
<dbReference type="InterPro" id="IPR006652">
    <property type="entry name" value="Kelch_1"/>
</dbReference>